<organism evidence="1">
    <name type="scientific">Micromonospora echinospora</name>
    <name type="common">Micromonospora purpurea</name>
    <dbReference type="NCBI Taxonomy" id="1877"/>
    <lineage>
        <taxon>Bacteria</taxon>
        <taxon>Bacillati</taxon>
        <taxon>Actinomycetota</taxon>
        <taxon>Actinomycetes</taxon>
        <taxon>Micromonosporales</taxon>
        <taxon>Micromonosporaceae</taxon>
        <taxon>Micromonospora</taxon>
    </lineage>
</organism>
<dbReference type="AlphaFoldDB" id="A0A2C9DJT0"/>
<protein>
    <submittedName>
        <fullName evidence="1">Uncharacterized protein</fullName>
    </submittedName>
</protein>
<name>A0A2C9DJT0_MICEC</name>
<dbReference type="EMBL" id="KY454837">
    <property type="protein sequence ID" value="ARD70897.1"/>
    <property type="molecule type" value="Genomic_DNA"/>
</dbReference>
<accession>A0A2C9DJT0</accession>
<reference evidence="1" key="1">
    <citation type="journal article" date="2017" name="Tetrahedron">
        <title>Isolation, structure elucidation and biosynthesis of monomeric benzo[b]fluorene nenestatin from Micromonospora echinospora SCSIO 04089.</title>
        <authorList>
            <person name="Jiang X."/>
            <person name="Zhang Q."/>
            <person name="Zhu Y."/>
            <person name="Nie F."/>
            <person name="Wu Z."/>
            <person name="Yang C."/>
            <person name="Zhang L."/>
            <person name="Tian X."/>
            <person name="Zhang C."/>
        </authorList>
    </citation>
    <scope>NUCLEOTIDE SEQUENCE</scope>
    <source>
        <strain evidence="1">SCSIO 04089</strain>
    </source>
</reference>
<proteinExistence type="predicted"/>
<sequence length="238" mass="25800">MLLHSRHLATDGWAELVVGVPEDDRLGDLGTLARAVLTLGGDHELACIVIGGGFSRRDGVGEGEYTKRFFLDNLSRLDEFSRLKPLLDRLSDAERAAFRQALHDIVITQPVHNTVAEIEAAAGIFAAHGVDTVLQIAAASHAPRCLKEQSVARARGTIAGEQQWFTVATDMAYRGTGPGDVCVIEPLHRRDQPMTFVRPGLSEVLAPYFRLPDADKATFVATVAEFMASRTGGARPSR</sequence>
<evidence type="ECO:0000313" key="1">
    <source>
        <dbReference type="EMBL" id="ARD70897.1"/>
    </source>
</evidence>